<accession>A0ABM8G0K4</accession>
<evidence type="ECO:0000256" key="1">
    <source>
        <dbReference type="SAM" id="MobiDB-lite"/>
    </source>
</evidence>
<organism evidence="2 3">
    <name type="scientific">Paraoerskovia sediminicola</name>
    <dbReference type="NCBI Taxonomy" id="1138587"/>
    <lineage>
        <taxon>Bacteria</taxon>
        <taxon>Bacillati</taxon>
        <taxon>Actinomycetota</taxon>
        <taxon>Actinomycetes</taxon>
        <taxon>Micrococcales</taxon>
        <taxon>Cellulomonadaceae</taxon>
        <taxon>Paraoerskovia</taxon>
    </lineage>
</organism>
<keyword evidence="3" id="KW-1185">Reference proteome</keyword>
<reference evidence="3" key="1">
    <citation type="journal article" date="2019" name="Int. J. Syst. Evol. Microbiol.">
        <title>The Global Catalogue of Microorganisms (GCM) 10K type strain sequencing project: providing services to taxonomists for standard genome sequencing and annotation.</title>
        <authorList>
            <consortium name="The Broad Institute Genomics Platform"/>
            <consortium name="The Broad Institute Genome Sequencing Center for Infectious Disease"/>
            <person name="Wu L."/>
            <person name="Ma J."/>
        </authorList>
    </citation>
    <scope>NUCLEOTIDE SEQUENCE [LARGE SCALE GENOMIC DNA]</scope>
    <source>
        <strain evidence="3">NBRC 108565</strain>
    </source>
</reference>
<name>A0ABM8G0K4_9CELL</name>
<evidence type="ECO:0000313" key="2">
    <source>
        <dbReference type="EMBL" id="BDZ41553.1"/>
    </source>
</evidence>
<evidence type="ECO:0008006" key="4">
    <source>
        <dbReference type="Google" id="ProtNLM"/>
    </source>
</evidence>
<dbReference type="Proteomes" id="UP001321475">
    <property type="component" value="Chromosome"/>
</dbReference>
<gene>
    <name evidence="2" type="ORF">GCM10025865_08520</name>
</gene>
<sequence>MEGIARAVVSLPRTYDSTFRGRAWKHAAAPLLVEGVGAMGRGRQKAKHTKVARELKYYSPETNYAALERELGHPSTGVATESRRPSDDSDTEDDDYSRWSDER</sequence>
<dbReference type="Pfam" id="PF11273">
    <property type="entry name" value="DUF3073"/>
    <property type="match status" value="1"/>
</dbReference>
<evidence type="ECO:0000313" key="3">
    <source>
        <dbReference type="Proteomes" id="UP001321475"/>
    </source>
</evidence>
<protein>
    <recommendedName>
        <fullName evidence="4">DUF3073 domain-containing protein</fullName>
    </recommendedName>
</protein>
<dbReference type="InterPro" id="IPR021426">
    <property type="entry name" value="DUF3073"/>
</dbReference>
<feature type="region of interest" description="Disordered" evidence="1">
    <location>
        <begin position="69"/>
        <end position="103"/>
    </location>
</feature>
<dbReference type="EMBL" id="AP027729">
    <property type="protein sequence ID" value="BDZ41553.1"/>
    <property type="molecule type" value="Genomic_DNA"/>
</dbReference>
<proteinExistence type="predicted"/>